<dbReference type="Pfam" id="PF06252">
    <property type="entry name" value="GemA"/>
    <property type="match status" value="1"/>
</dbReference>
<sequence>MTTTKQQLAMVHIAKKQLALTDEDYRAILVRLTGKDSSRDCSTEDLDRVLGEFKRLGWTPKAKPNAFSDRPYVRKIYALWNEAGRVGAVENASKEALRAFTARQTGKAAPEFLTPVQANSVSEALKAMIARRG</sequence>
<comment type="caution">
    <text evidence="1">The sequence shown here is derived from an EMBL/GenBank/DDBJ whole genome shotgun (WGS) entry which is preliminary data.</text>
</comment>
<dbReference type="InterPro" id="IPR009363">
    <property type="entry name" value="Phage_Mu_Gp16"/>
</dbReference>
<dbReference type="Proteomes" id="UP000766595">
    <property type="component" value="Unassembled WGS sequence"/>
</dbReference>
<protein>
    <submittedName>
        <fullName evidence="1">Regulatory protein GemA</fullName>
    </submittedName>
</protein>
<dbReference type="EMBL" id="JAHHZF010000030">
    <property type="protein sequence ID" value="MBT9293315.1"/>
    <property type="molecule type" value="Genomic_DNA"/>
</dbReference>
<evidence type="ECO:0000313" key="1">
    <source>
        <dbReference type="EMBL" id="MBT9293315.1"/>
    </source>
</evidence>
<gene>
    <name evidence="1" type="ORF">KL771_27935</name>
</gene>
<dbReference type="RefSeq" id="WP_261971803.1">
    <property type="nucleotide sequence ID" value="NZ_JAHHZF010000030.1"/>
</dbReference>
<name>A0A947GH37_9HYPH</name>
<organism evidence="1 2">
    <name type="scientific">Prosthecodimorpha staleyi</name>
    <dbReference type="NCBI Taxonomy" id="2840188"/>
    <lineage>
        <taxon>Bacteria</taxon>
        <taxon>Pseudomonadati</taxon>
        <taxon>Pseudomonadota</taxon>
        <taxon>Alphaproteobacteria</taxon>
        <taxon>Hyphomicrobiales</taxon>
        <taxon>Ancalomicrobiaceae</taxon>
        <taxon>Prosthecodimorpha</taxon>
    </lineage>
</organism>
<keyword evidence="2" id="KW-1185">Reference proteome</keyword>
<reference evidence="1 2" key="1">
    <citation type="submission" date="2021-06" db="EMBL/GenBank/DDBJ databases">
        <authorList>
            <person name="Grouzdev D.S."/>
            <person name="Koziaeva V."/>
        </authorList>
    </citation>
    <scope>NUCLEOTIDE SEQUENCE [LARGE SCALE GENOMIC DNA]</scope>
    <source>
        <strain evidence="1 2">22</strain>
    </source>
</reference>
<accession>A0A947GH37</accession>
<proteinExistence type="predicted"/>
<dbReference type="AlphaFoldDB" id="A0A947GH37"/>
<evidence type="ECO:0000313" key="2">
    <source>
        <dbReference type="Proteomes" id="UP000766595"/>
    </source>
</evidence>